<reference evidence="2 3" key="1">
    <citation type="journal article" date="2017" name="Genome Biol. Evol.">
        <title>Phytophthora megakarya and P. palmivora, closely related causal agents of cacao black pod rot, underwent increases in genome sizes and gene numbers by different mechanisms.</title>
        <authorList>
            <person name="Ali S.S."/>
            <person name="Shao J."/>
            <person name="Lary D.J."/>
            <person name="Kronmiller B."/>
            <person name="Shen D."/>
            <person name="Strem M.D."/>
            <person name="Amoako-Attah I."/>
            <person name="Akrofi A.Y."/>
            <person name="Begoude B.A."/>
            <person name="Ten Hoopen G.M."/>
            <person name="Coulibaly K."/>
            <person name="Kebe B.I."/>
            <person name="Melnick R.L."/>
            <person name="Guiltinan M.J."/>
            <person name="Tyler B.M."/>
            <person name="Meinhardt L.W."/>
            <person name="Bailey B.A."/>
        </authorList>
    </citation>
    <scope>NUCLEOTIDE SEQUENCE [LARGE SCALE GENOMIC DNA]</scope>
    <source>
        <strain evidence="3">sbr112.9</strain>
    </source>
</reference>
<name>A0A2P4XIS1_9STRA</name>
<protein>
    <submittedName>
        <fullName evidence="2">Uncharacterized protein</fullName>
    </submittedName>
</protein>
<proteinExistence type="predicted"/>
<sequence length="79" mass="8818">DEKMSGEQSSVSAWSFESDSQASSSVKDSRRRSVSFGPLPTSELVEENVKMQHQPMTLEELSDEGEDVIDAREPETEQL</sequence>
<comment type="caution">
    <text evidence="2">The sequence shown here is derived from an EMBL/GenBank/DDBJ whole genome shotgun (WGS) entry which is preliminary data.</text>
</comment>
<feature type="compositionally biased region" description="Basic and acidic residues" evidence="1">
    <location>
        <begin position="69"/>
        <end position="79"/>
    </location>
</feature>
<gene>
    <name evidence="2" type="ORF">PHPALM_18834</name>
</gene>
<keyword evidence="3" id="KW-1185">Reference proteome</keyword>
<accession>A0A2P4XIS1</accession>
<dbReference type="EMBL" id="NCKW01010198">
    <property type="protein sequence ID" value="POM65445.1"/>
    <property type="molecule type" value="Genomic_DNA"/>
</dbReference>
<feature type="non-terminal residue" evidence="2">
    <location>
        <position position="1"/>
    </location>
</feature>
<evidence type="ECO:0000313" key="3">
    <source>
        <dbReference type="Proteomes" id="UP000237271"/>
    </source>
</evidence>
<dbReference type="OrthoDB" id="161647at2759"/>
<evidence type="ECO:0000256" key="1">
    <source>
        <dbReference type="SAM" id="MobiDB-lite"/>
    </source>
</evidence>
<organism evidence="2 3">
    <name type="scientific">Phytophthora palmivora</name>
    <dbReference type="NCBI Taxonomy" id="4796"/>
    <lineage>
        <taxon>Eukaryota</taxon>
        <taxon>Sar</taxon>
        <taxon>Stramenopiles</taxon>
        <taxon>Oomycota</taxon>
        <taxon>Peronosporomycetes</taxon>
        <taxon>Peronosporales</taxon>
        <taxon>Peronosporaceae</taxon>
        <taxon>Phytophthora</taxon>
    </lineage>
</organism>
<dbReference type="Proteomes" id="UP000237271">
    <property type="component" value="Unassembled WGS sequence"/>
</dbReference>
<evidence type="ECO:0000313" key="2">
    <source>
        <dbReference type="EMBL" id="POM65445.1"/>
    </source>
</evidence>
<dbReference type="AlphaFoldDB" id="A0A2P4XIS1"/>
<feature type="compositionally biased region" description="Polar residues" evidence="1">
    <location>
        <begin position="1"/>
        <end position="17"/>
    </location>
</feature>
<feature type="region of interest" description="Disordered" evidence="1">
    <location>
        <begin position="1"/>
        <end position="79"/>
    </location>
</feature>